<name>A0ABW3PC81_9PROT</name>
<dbReference type="PANTHER" id="PTHR42926:SF1">
    <property type="entry name" value="CIRCADIAN CLOCK OSCILLATOR PROTEIN KAIC 1"/>
    <property type="match status" value="1"/>
</dbReference>
<dbReference type="InterPro" id="IPR010624">
    <property type="entry name" value="KaiC_dom"/>
</dbReference>
<evidence type="ECO:0000256" key="1">
    <source>
        <dbReference type="ARBA" id="ARBA00012513"/>
    </source>
</evidence>
<gene>
    <name evidence="8" type="ORF">ACFQ2T_12710</name>
</gene>
<keyword evidence="2" id="KW-0597">Phosphoprotein</keyword>
<dbReference type="Proteomes" id="UP001597206">
    <property type="component" value="Unassembled WGS sequence"/>
</dbReference>
<dbReference type="SUPFAM" id="SSF52540">
    <property type="entry name" value="P-loop containing nucleoside triphosphate hydrolases"/>
    <property type="match status" value="2"/>
</dbReference>
<keyword evidence="6" id="KW-0378">Hydrolase</keyword>
<dbReference type="EMBL" id="JBHTLN010000002">
    <property type="protein sequence ID" value="MFD1123374.1"/>
    <property type="molecule type" value="Genomic_DNA"/>
</dbReference>
<dbReference type="CDD" id="cd19488">
    <property type="entry name" value="KaiC-like_N"/>
    <property type="match status" value="1"/>
</dbReference>
<accession>A0ABW3PC81</accession>
<proteinExistence type="predicted"/>
<feature type="domain" description="KaiC" evidence="7">
    <location>
        <begin position="270"/>
        <end position="503"/>
    </location>
</feature>
<keyword evidence="4" id="KW-0677">Repeat</keyword>
<dbReference type="SMART" id="SM00382">
    <property type="entry name" value="AAA"/>
    <property type="match status" value="2"/>
</dbReference>
<dbReference type="EC" id="2.7.11.1" evidence="1"/>
<dbReference type="InterPro" id="IPR003593">
    <property type="entry name" value="AAA+_ATPase"/>
</dbReference>
<evidence type="ECO:0000256" key="2">
    <source>
        <dbReference type="ARBA" id="ARBA00022553"/>
    </source>
</evidence>
<evidence type="ECO:0000313" key="8">
    <source>
        <dbReference type="EMBL" id="MFD1123374.1"/>
    </source>
</evidence>
<reference evidence="9" key="1">
    <citation type="journal article" date="2019" name="Int. J. Syst. Evol. Microbiol.">
        <title>The Global Catalogue of Microorganisms (GCM) 10K type strain sequencing project: providing services to taxonomists for standard genome sequencing and annotation.</title>
        <authorList>
            <consortium name="The Broad Institute Genomics Platform"/>
            <consortium name="The Broad Institute Genome Sequencing Center for Infectious Disease"/>
            <person name="Wu L."/>
            <person name="Ma J."/>
        </authorList>
    </citation>
    <scope>NUCLEOTIDE SEQUENCE [LARGE SCALE GENOMIC DNA]</scope>
    <source>
        <strain evidence="9">CCUG 58411</strain>
    </source>
</reference>
<dbReference type="RefSeq" id="WP_379034984.1">
    <property type="nucleotide sequence ID" value="NZ_JBHTLN010000002.1"/>
</dbReference>
<dbReference type="InterPro" id="IPR030665">
    <property type="entry name" value="KaiC"/>
</dbReference>
<dbReference type="PANTHER" id="PTHR42926">
    <property type="match status" value="1"/>
</dbReference>
<dbReference type="PROSITE" id="PS51146">
    <property type="entry name" value="KAIC"/>
    <property type="match status" value="2"/>
</dbReference>
<dbReference type="Pfam" id="PF06745">
    <property type="entry name" value="ATPase"/>
    <property type="match status" value="2"/>
</dbReference>
<evidence type="ECO:0000313" key="9">
    <source>
        <dbReference type="Proteomes" id="UP001597206"/>
    </source>
</evidence>
<evidence type="ECO:0000256" key="4">
    <source>
        <dbReference type="ARBA" id="ARBA00022737"/>
    </source>
</evidence>
<comment type="caution">
    <text evidence="8">The sequence shown here is derived from an EMBL/GenBank/DDBJ whole genome shotgun (WGS) entry which is preliminary data.</text>
</comment>
<dbReference type="PIRSF" id="PIRSF039117">
    <property type="entry name" value="KaiC"/>
    <property type="match status" value="1"/>
</dbReference>
<dbReference type="Gene3D" id="3.40.50.300">
    <property type="entry name" value="P-loop containing nucleotide triphosphate hydrolases"/>
    <property type="match status" value="2"/>
</dbReference>
<organism evidence="8 9">
    <name type="scientific">Methylophilus flavus</name>
    <dbReference type="NCBI Taxonomy" id="640084"/>
    <lineage>
        <taxon>Bacteria</taxon>
        <taxon>Pseudomonadati</taxon>
        <taxon>Pseudomonadota</taxon>
        <taxon>Betaproteobacteria</taxon>
        <taxon>Nitrosomonadales</taxon>
        <taxon>Methylophilaceae</taxon>
        <taxon>Methylophilus</taxon>
    </lineage>
</organism>
<evidence type="ECO:0000259" key="7">
    <source>
        <dbReference type="PROSITE" id="PS51146"/>
    </source>
</evidence>
<evidence type="ECO:0000256" key="5">
    <source>
        <dbReference type="ARBA" id="ARBA00022777"/>
    </source>
</evidence>
<keyword evidence="3" id="KW-0808">Transferase</keyword>
<keyword evidence="9" id="KW-1185">Reference proteome</keyword>
<evidence type="ECO:0000256" key="6">
    <source>
        <dbReference type="ARBA" id="ARBA00022801"/>
    </source>
</evidence>
<dbReference type="InterPro" id="IPR051347">
    <property type="entry name" value="Circadian_clock_KaiC-rel"/>
</dbReference>
<keyword evidence="5" id="KW-0418">Kinase</keyword>
<evidence type="ECO:0000256" key="3">
    <source>
        <dbReference type="ARBA" id="ARBA00022679"/>
    </source>
</evidence>
<dbReference type="InterPro" id="IPR014774">
    <property type="entry name" value="KaiC-like_dom"/>
</dbReference>
<feature type="domain" description="KaiC" evidence="7">
    <location>
        <begin position="27"/>
        <end position="268"/>
    </location>
</feature>
<protein>
    <recommendedName>
        <fullName evidence="1">non-specific serine/threonine protein kinase</fullName>
        <ecNumber evidence="1">2.7.11.1</ecNumber>
    </recommendedName>
</protein>
<dbReference type="InterPro" id="IPR027417">
    <property type="entry name" value="P-loop_NTPase"/>
</dbReference>
<sequence>MIATRVSCVLFILYSIELMNSNPEQTKIASTGIEGLDAVLKGGLPAGRFYLLEGAPGSGKTTVAIQFLKEGLSNGEKVLYVTLSETAEELYSVGESHGWDLEAMPLFELAQADVALSFDREQSILHPWEVELSETIKLITDKVEEIKPTRVVFDSLSEMRLLAQDSLRYRRQLLMLKQHFASKKITVLLVDDMTGNAGERDVHLHSLCHGVITLERKTLEFGGATRRLQVQKLRGVDFIAGFHDFSIKKGGVIVYARLTASNFHTPFVGEPVKSGIDELDKLLDGGMLKGTTTLITGPAGSGKTNIALQYVAEACKRGERAVIYEFDERIGTLLTRAKLLGFDLQQYIDADQLHIRQMDPAEITPGEFTCIVKKEVEECDVKMIVVDSLAGYISSMPQEKQLLLQIHEILSYLNQQGVVTLIINPQQSLVGTMSVTGLNVSYVADAVILLRFFEFEGRIRKAISIIKNRGGSHEDTIRELRIDSKGLRVGEVLNKFKGVLTGVPDFKGSSDQLLEPRSDEIQ</sequence>